<dbReference type="SUPFAM" id="SSF89069">
    <property type="entry name" value="N-terminal, cytoplasmic domain of anti-sigmaE factor RseA"/>
    <property type="match status" value="1"/>
</dbReference>
<dbReference type="OrthoDB" id="8561243at2"/>
<dbReference type="Proteomes" id="UP000199459">
    <property type="component" value="Unassembled WGS sequence"/>
</dbReference>
<evidence type="ECO:0000313" key="4">
    <source>
        <dbReference type="Proteomes" id="UP000199459"/>
    </source>
</evidence>
<evidence type="ECO:0000259" key="2">
    <source>
        <dbReference type="Pfam" id="PF03872"/>
    </source>
</evidence>
<dbReference type="InterPro" id="IPR005572">
    <property type="entry name" value="Anti-sigma_E_RseA_N"/>
</dbReference>
<feature type="transmembrane region" description="Helical" evidence="1">
    <location>
        <begin position="84"/>
        <end position="103"/>
    </location>
</feature>
<organism evidence="3 4">
    <name type="scientific">Nitrosomonas marina</name>
    <dbReference type="NCBI Taxonomy" id="917"/>
    <lineage>
        <taxon>Bacteria</taxon>
        <taxon>Pseudomonadati</taxon>
        <taxon>Pseudomonadota</taxon>
        <taxon>Betaproteobacteria</taxon>
        <taxon>Nitrosomonadales</taxon>
        <taxon>Nitrosomonadaceae</taxon>
        <taxon>Nitrosomonas</taxon>
    </lineage>
</organism>
<dbReference type="EMBL" id="FOCP01000007">
    <property type="protein sequence ID" value="SEN08188.1"/>
    <property type="molecule type" value="Genomic_DNA"/>
</dbReference>
<dbReference type="GO" id="GO:0016989">
    <property type="term" value="F:sigma factor antagonist activity"/>
    <property type="evidence" value="ECO:0007669"/>
    <property type="project" value="InterPro"/>
</dbReference>
<dbReference type="STRING" id="917.SAMN05216326_10539"/>
<dbReference type="Pfam" id="PF03872">
    <property type="entry name" value="RseA_N"/>
    <property type="match status" value="1"/>
</dbReference>
<dbReference type="RefSeq" id="WP_090630081.1">
    <property type="nucleotide sequence ID" value="NZ_FOCP01000007.1"/>
</dbReference>
<dbReference type="PANTHER" id="PTHR38104:SF1">
    <property type="entry name" value="ANTI-SIGMA-E FACTOR RSEA"/>
    <property type="match status" value="1"/>
</dbReference>
<sequence length="205" mass="23212">MKSKVSELMDGELTGSDASKIIEALKKNQELHQDWETFHLIGDVLRQPDTSPADLTYRVRQQLETEPTVLTPNKPVYRNSKTKVFAFATAASVVAMVTAWFVMHDVYLQTQPVVVADQSRSQVDTDRPVGSGSMLVSHPQTARPYQVTHPYPNTSAEEMNNYLFYHNFQNHYKELSSGHAKYGSQSAYIYPVTGAHDNFHDQYGR</sequence>
<keyword evidence="1" id="KW-1133">Transmembrane helix</keyword>
<accession>A0A1H8DNQ1</accession>
<proteinExistence type="predicted"/>
<dbReference type="PANTHER" id="PTHR38104">
    <property type="match status" value="1"/>
</dbReference>
<reference evidence="3 4" key="1">
    <citation type="submission" date="2016-10" db="EMBL/GenBank/DDBJ databases">
        <authorList>
            <person name="de Groot N.N."/>
        </authorList>
    </citation>
    <scope>NUCLEOTIDE SEQUENCE [LARGE SCALE GENOMIC DNA]</scope>
    <source>
        <strain evidence="3 4">Nm22</strain>
    </source>
</reference>
<keyword evidence="1" id="KW-0472">Membrane</keyword>
<evidence type="ECO:0000256" key="1">
    <source>
        <dbReference type="SAM" id="Phobius"/>
    </source>
</evidence>
<dbReference type="AlphaFoldDB" id="A0A1H8DNQ1"/>
<dbReference type="InterPro" id="IPR036147">
    <property type="entry name" value="Anti-sigma_E_RseA_N_sf"/>
</dbReference>
<gene>
    <name evidence="3" type="ORF">SAMN05216325_10783</name>
</gene>
<evidence type="ECO:0000313" key="3">
    <source>
        <dbReference type="EMBL" id="SEN08188.1"/>
    </source>
</evidence>
<protein>
    <submittedName>
        <fullName evidence="3">Sigma-E factor negative regulatory protein RseA</fullName>
    </submittedName>
</protein>
<dbReference type="Gene3D" id="1.10.10.880">
    <property type="entry name" value="Anti sigma-E protein RseA, N-terminal domain"/>
    <property type="match status" value="1"/>
</dbReference>
<feature type="domain" description="Anti sigma-E protein RseA N-terminal" evidence="2">
    <location>
        <begin position="2"/>
        <end position="73"/>
    </location>
</feature>
<dbReference type="CDD" id="cd16328">
    <property type="entry name" value="RseA_N"/>
    <property type="match status" value="1"/>
</dbReference>
<dbReference type="InterPro" id="IPR052383">
    <property type="entry name" value="Anti-sigma-E_RseA-like"/>
</dbReference>
<keyword evidence="1" id="KW-0812">Transmembrane</keyword>
<name>A0A1H8DNQ1_9PROT</name>